<feature type="binding site" evidence="5">
    <location>
        <position position="230"/>
    </location>
    <ligand>
        <name>FAD</name>
        <dbReference type="ChEBI" id="CHEBI:57692"/>
    </ligand>
</feature>
<dbReference type="SUPFAM" id="SSF54373">
    <property type="entry name" value="FAD-linked reductases, C-terminal domain"/>
    <property type="match status" value="1"/>
</dbReference>
<evidence type="ECO:0000313" key="8">
    <source>
        <dbReference type="Proteomes" id="UP000179441"/>
    </source>
</evidence>
<dbReference type="InterPro" id="IPR000172">
    <property type="entry name" value="GMC_OxRdtase_N"/>
</dbReference>
<dbReference type="InterPro" id="IPR007867">
    <property type="entry name" value="GMC_OxRtase_C"/>
</dbReference>
<dbReference type="Pfam" id="PF00732">
    <property type="entry name" value="GMC_oxred_N"/>
    <property type="match status" value="1"/>
</dbReference>
<evidence type="ECO:0000256" key="4">
    <source>
        <dbReference type="ARBA" id="ARBA00022827"/>
    </source>
</evidence>
<gene>
    <name evidence="7" type="ORF">BKG84_24300</name>
</gene>
<reference evidence="7 8" key="1">
    <citation type="submission" date="2016-10" db="EMBL/GenBank/DDBJ databases">
        <title>Evaluation of Human, Veterinary and Environmental Mycobacterium chelonae Isolates by Core Genome Phylogenomic Analysis, Targeted Gene Comparison, and Anti-microbial Susceptibility Patterns: A Tale of Mistaken Identities.</title>
        <authorList>
            <person name="Fogelson S.B."/>
            <person name="Camus A.C."/>
            <person name="Lorenz W."/>
            <person name="Vasireddy R."/>
            <person name="Vasireddy S."/>
            <person name="Smith T."/>
            <person name="Brown-Elliott B.A."/>
            <person name="Wallace R.J.Jr."/>
            <person name="Hasan N.A."/>
            <person name="Reischl U."/>
            <person name="Sanchez S."/>
        </authorList>
    </citation>
    <scope>NUCLEOTIDE SEQUENCE [LARGE SCALE GENOMIC DNA]</scope>
    <source>
        <strain evidence="7 8">15518</strain>
    </source>
</reference>
<comment type="similarity">
    <text evidence="2">Belongs to the GMC oxidoreductase family.</text>
</comment>
<dbReference type="PROSITE" id="PS51257">
    <property type="entry name" value="PROKAR_LIPOPROTEIN"/>
    <property type="match status" value="1"/>
</dbReference>
<dbReference type="InterPro" id="IPR036188">
    <property type="entry name" value="FAD/NAD-bd_sf"/>
</dbReference>
<dbReference type="PANTHER" id="PTHR11552">
    <property type="entry name" value="GLUCOSE-METHANOL-CHOLINE GMC OXIDOREDUCTASE"/>
    <property type="match status" value="1"/>
</dbReference>
<comment type="caution">
    <text evidence="7">The sequence shown here is derived from an EMBL/GenBank/DDBJ whole genome shotgun (WGS) entry which is preliminary data.</text>
</comment>
<proteinExistence type="inferred from homology"/>
<feature type="domain" description="Glucose-methanol-choline oxidoreductase N-terminal" evidence="6">
    <location>
        <begin position="265"/>
        <end position="279"/>
    </location>
</feature>
<feature type="binding site" evidence="5">
    <location>
        <begin position="458"/>
        <end position="459"/>
    </location>
    <ligand>
        <name>FAD</name>
        <dbReference type="ChEBI" id="CHEBI:57692"/>
    </ligand>
</feature>
<evidence type="ECO:0000256" key="1">
    <source>
        <dbReference type="ARBA" id="ARBA00001974"/>
    </source>
</evidence>
<dbReference type="GO" id="GO:0050660">
    <property type="term" value="F:flavin adenine dinucleotide binding"/>
    <property type="evidence" value="ECO:0007669"/>
    <property type="project" value="InterPro"/>
</dbReference>
<evidence type="ECO:0000313" key="7">
    <source>
        <dbReference type="EMBL" id="OHU76422.1"/>
    </source>
</evidence>
<keyword evidence="8" id="KW-1185">Reference proteome</keyword>
<dbReference type="EMBL" id="MLIS01000003">
    <property type="protein sequence ID" value="OHU76422.1"/>
    <property type="molecule type" value="Genomic_DNA"/>
</dbReference>
<feature type="binding site" evidence="5">
    <location>
        <position position="92"/>
    </location>
    <ligand>
        <name>FAD</name>
        <dbReference type="ChEBI" id="CHEBI:57692"/>
    </ligand>
</feature>
<dbReference type="RefSeq" id="WP_070931212.1">
    <property type="nucleotide sequence ID" value="NZ_CP050145.1"/>
</dbReference>
<dbReference type="GO" id="GO:0016614">
    <property type="term" value="F:oxidoreductase activity, acting on CH-OH group of donors"/>
    <property type="evidence" value="ECO:0007669"/>
    <property type="project" value="InterPro"/>
</dbReference>
<evidence type="ECO:0000259" key="6">
    <source>
        <dbReference type="PROSITE" id="PS00624"/>
    </source>
</evidence>
<name>A0A1S1LZ04_MYCCH</name>
<dbReference type="SUPFAM" id="SSF51905">
    <property type="entry name" value="FAD/NAD(P)-binding domain"/>
    <property type="match status" value="1"/>
</dbReference>
<evidence type="ECO:0000256" key="3">
    <source>
        <dbReference type="ARBA" id="ARBA00022630"/>
    </source>
</evidence>
<accession>A0A1S1LZ04</accession>
<dbReference type="AlphaFoldDB" id="A0A1S1LZ04"/>
<keyword evidence="3" id="KW-0285">Flavoprotein</keyword>
<dbReference type="PIRSF" id="PIRSF000137">
    <property type="entry name" value="Alcohol_oxidase"/>
    <property type="match status" value="1"/>
</dbReference>
<feature type="binding site" evidence="5">
    <location>
        <begin position="100"/>
        <end position="103"/>
    </location>
    <ligand>
        <name>FAD</name>
        <dbReference type="ChEBI" id="CHEBI:57692"/>
    </ligand>
</feature>
<dbReference type="PANTHER" id="PTHR11552:SF147">
    <property type="entry name" value="CHOLINE DEHYDROGENASE, MITOCHONDRIAL"/>
    <property type="match status" value="1"/>
</dbReference>
<evidence type="ECO:0000256" key="2">
    <source>
        <dbReference type="ARBA" id="ARBA00010790"/>
    </source>
</evidence>
<dbReference type="PROSITE" id="PS00624">
    <property type="entry name" value="GMC_OXRED_2"/>
    <property type="match status" value="1"/>
</dbReference>
<dbReference type="Pfam" id="PF05199">
    <property type="entry name" value="GMC_oxred_C"/>
    <property type="match status" value="1"/>
</dbReference>
<evidence type="ECO:0000256" key="5">
    <source>
        <dbReference type="PIRSR" id="PIRSR000137-2"/>
    </source>
</evidence>
<comment type="cofactor">
    <cofactor evidence="1 5">
        <name>FAD</name>
        <dbReference type="ChEBI" id="CHEBI:57692"/>
    </cofactor>
</comment>
<sequence length="525" mass="56339">MRTAPLFVDYVVVGAGSSGCVVASRLSEDPACSVLVIEAGGWDDHPEIHDVSLASAFALWDAAGPPDIDWGYETLPQEYLGNRTIPIARGKVVGGCGSINALVWVRGNSRDYDHWAQTGAAGWSYADVLPYFRHCEEFLGRSTAWRGGDGPVSVWKHANLTPAAEAFIRAADEIGYSTDDRDYNGEHQDGFGFGYQTNRTKIGTRCSTATGYLHPIRRRSNLTVLTRSQVTHIGFTGGAVKTVEYLTDGQRRTVHVDQGAILSAGAFETPKLLMLSGIGPAAELKEHGIDCLHHTPEVGQNLQDHIFVGVTYDSKIAYPDAELVSEAGLFTRTTLQNTDSPPDLQMTFGTGKFLPPNASSDQLAGPGFTFGPVAIQPHSRGEVLLASADPLANARVQPRYLSDPADTAVLIEGIELARDIVHASAFDELRGAELAPGPSMTDKSELATFISAAASTLWHPVGTCRMGSDDGSVVDPTLRVHGVENLWIADASIMPSITSGNTHAPCVMIGERAAEFIKKARRLND</sequence>
<keyword evidence="4 5" id="KW-0274">FAD</keyword>
<organism evidence="7 8">
    <name type="scientific">Mycobacteroides chelonae</name>
    <name type="common">Mycobacterium chelonae</name>
    <dbReference type="NCBI Taxonomy" id="1774"/>
    <lineage>
        <taxon>Bacteria</taxon>
        <taxon>Bacillati</taxon>
        <taxon>Actinomycetota</taxon>
        <taxon>Actinomycetes</taxon>
        <taxon>Mycobacteriales</taxon>
        <taxon>Mycobacteriaceae</taxon>
        <taxon>Mycobacteroides</taxon>
    </lineage>
</organism>
<dbReference type="Proteomes" id="UP000179441">
    <property type="component" value="Unassembled WGS sequence"/>
</dbReference>
<dbReference type="InterPro" id="IPR012132">
    <property type="entry name" value="GMC_OxRdtase"/>
</dbReference>
<dbReference type="Gene3D" id="3.50.50.60">
    <property type="entry name" value="FAD/NAD(P)-binding domain"/>
    <property type="match status" value="1"/>
</dbReference>
<dbReference type="Gene3D" id="3.30.560.10">
    <property type="entry name" value="Glucose Oxidase, domain 3"/>
    <property type="match status" value="1"/>
</dbReference>
<protein>
    <submittedName>
        <fullName evidence="7">Choline dehydrogenase</fullName>
    </submittedName>
</protein>